<evidence type="ECO:0000256" key="1">
    <source>
        <dbReference type="ARBA" id="ARBA00005854"/>
    </source>
</evidence>
<sequence length="327" mass="35653">MAATKLPYTVAFADEMHADGIACARELFDEVLLWSDSDYTRWIEEADGICNRAKVIPTEHLIASKKLRVLSKQGVGVDTVDLEACREKGITVCNTPGINADAVAELSLGLVLSLLRRISELDRRARAGEVNLATTVMGRSLSGKTIGIVGMGNIGRLTAEKFQNACGCSVIAYDPFAPEDIWSAKGSLRAIPHKRVAAFEDMLADVDVLSLHLPLLPKTRGMINKSVFERMKRDAIVINAARGGIIDEADLYEALRSRIIAGAALDALEIEPPTKERYGETFYKLDNLILTPHIGAATHEMQSLSARTVVDQLAELLQGKEISNIVR</sequence>
<protein>
    <recommendedName>
        <fullName evidence="9">Phosphoglycerate dehydrogenase</fullName>
    </recommendedName>
</protein>
<dbReference type="Gene3D" id="3.40.50.720">
    <property type="entry name" value="NAD(P)-binding Rossmann-like Domain"/>
    <property type="match status" value="2"/>
</dbReference>
<dbReference type="SUPFAM" id="SSF51735">
    <property type="entry name" value="NAD(P)-binding Rossmann-fold domains"/>
    <property type="match status" value="1"/>
</dbReference>
<evidence type="ECO:0008006" key="9">
    <source>
        <dbReference type="Google" id="ProtNLM"/>
    </source>
</evidence>
<comment type="similarity">
    <text evidence="1 4">Belongs to the D-isomer specific 2-hydroxyacid dehydrogenase family.</text>
</comment>
<dbReference type="PANTHER" id="PTHR10996">
    <property type="entry name" value="2-HYDROXYACID DEHYDROGENASE-RELATED"/>
    <property type="match status" value="1"/>
</dbReference>
<evidence type="ECO:0000313" key="7">
    <source>
        <dbReference type="EMBL" id="POY70396.1"/>
    </source>
</evidence>
<keyword evidence="8" id="KW-1185">Reference proteome</keyword>
<dbReference type="PROSITE" id="PS00671">
    <property type="entry name" value="D_2_HYDROXYACID_DH_3"/>
    <property type="match status" value="1"/>
</dbReference>
<name>A0A2S5B0V4_9BASI</name>
<dbReference type="PROSITE" id="PS00065">
    <property type="entry name" value="D_2_HYDROXYACID_DH_1"/>
    <property type="match status" value="1"/>
</dbReference>
<dbReference type="GO" id="GO:0016618">
    <property type="term" value="F:hydroxypyruvate reductase [NAD(P)H] activity"/>
    <property type="evidence" value="ECO:0007669"/>
    <property type="project" value="TreeGrafter"/>
</dbReference>
<keyword evidence="3" id="KW-0520">NAD</keyword>
<dbReference type="GO" id="GO:0051287">
    <property type="term" value="F:NAD binding"/>
    <property type="evidence" value="ECO:0007669"/>
    <property type="project" value="InterPro"/>
</dbReference>
<evidence type="ECO:0000259" key="6">
    <source>
        <dbReference type="Pfam" id="PF02826"/>
    </source>
</evidence>
<comment type="caution">
    <text evidence="7">The sequence shown here is derived from an EMBL/GenBank/DDBJ whole genome shotgun (WGS) entry which is preliminary data.</text>
</comment>
<evidence type="ECO:0000313" key="8">
    <source>
        <dbReference type="Proteomes" id="UP000237144"/>
    </source>
</evidence>
<organism evidence="7 8">
    <name type="scientific">Rhodotorula taiwanensis</name>
    <dbReference type="NCBI Taxonomy" id="741276"/>
    <lineage>
        <taxon>Eukaryota</taxon>
        <taxon>Fungi</taxon>
        <taxon>Dikarya</taxon>
        <taxon>Basidiomycota</taxon>
        <taxon>Pucciniomycotina</taxon>
        <taxon>Microbotryomycetes</taxon>
        <taxon>Sporidiobolales</taxon>
        <taxon>Sporidiobolaceae</taxon>
        <taxon>Rhodotorula</taxon>
    </lineage>
</organism>
<dbReference type="SUPFAM" id="SSF52283">
    <property type="entry name" value="Formate/glycerate dehydrogenase catalytic domain-like"/>
    <property type="match status" value="1"/>
</dbReference>
<dbReference type="STRING" id="741276.A0A2S5B0V4"/>
<evidence type="ECO:0000256" key="2">
    <source>
        <dbReference type="ARBA" id="ARBA00023002"/>
    </source>
</evidence>
<feature type="domain" description="D-isomer specific 2-hydroxyacid dehydrogenase catalytic" evidence="5">
    <location>
        <begin position="35"/>
        <end position="326"/>
    </location>
</feature>
<dbReference type="GO" id="GO:0005829">
    <property type="term" value="C:cytosol"/>
    <property type="evidence" value="ECO:0007669"/>
    <property type="project" value="TreeGrafter"/>
</dbReference>
<dbReference type="InterPro" id="IPR029752">
    <property type="entry name" value="D-isomer_DH_CS1"/>
</dbReference>
<dbReference type="Pfam" id="PF02826">
    <property type="entry name" value="2-Hacid_dh_C"/>
    <property type="match status" value="1"/>
</dbReference>
<dbReference type="InterPro" id="IPR036291">
    <property type="entry name" value="NAD(P)-bd_dom_sf"/>
</dbReference>
<dbReference type="GO" id="GO:0030267">
    <property type="term" value="F:glyoxylate reductase (NADPH) activity"/>
    <property type="evidence" value="ECO:0007669"/>
    <property type="project" value="TreeGrafter"/>
</dbReference>
<dbReference type="OrthoDB" id="298012at2759"/>
<evidence type="ECO:0000256" key="4">
    <source>
        <dbReference type="RuleBase" id="RU003719"/>
    </source>
</evidence>
<dbReference type="InterPro" id="IPR050223">
    <property type="entry name" value="D-isomer_2-hydroxyacid_DH"/>
</dbReference>
<dbReference type="EMBL" id="PJQD01000122">
    <property type="protein sequence ID" value="POY70396.1"/>
    <property type="molecule type" value="Genomic_DNA"/>
</dbReference>
<accession>A0A2S5B0V4</accession>
<evidence type="ECO:0000259" key="5">
    <source>
        <dbReference type="Pfam" id="PF00389"/>
    </source>
</evidence>
<feature type="domain" description="D-isomer specific 2-hydroxyacid dehydrogenase NAD-binding" evidence="6">
    <location>
        <begin position="108"/>
        <end position="295"/>
    </location>
</feature>
<keyword evidence="2 4" id="KW-0560">Oxidoreductase</keyword>
<dbReference type="FunFam" id="3.40.50.720:FF:000203">
    <property type="entry name" value="D-3-phosphoglycerate dehydrogenase (SerA)"/>
    <property type="match status" value="1"/>
</dbReference>
<dbReference type="AlphaFoldDB" id="A0A2S5B0V4"/>
<proteinExistence type="inferred from homology"/>
<reference evidence="7 8" key="1">
    <citation type="journal article" date="2018" name="Front. Microbiol.">
        <title>Prospects for Fungal Bioremediation of Acidic Radioactive Waste Sites: Characterization and Genome Sequence of Rhodotorula taiwanensis MD1149.</title>
        <authorList>
            <person name="Tkavc R."/>
            <person name="Matrosova V.Y."/>
            <person name="Grichenko O.E."/>
            <person name="Gostincar C."/>
            <person name="Volpe R.P."/>
            <person name="Klimenkova P."/>
            <person name="Gaidamakova E.K."/>
            <person name="Zhou C.E."/>
            <person name="Stewart B.J."/>
            <person name="Lyman M.G."/>
            <person name="Malfatti S.A."/>
            <person name="Rubinfeld B."/>
            <person name="Courtot M."/>
            <person name="Singh J."/>
            <person name="Dalgard C.L."/>
            <person name="Hamilton T."/>
            <person name="Frey K.G."/>
            <person name="Gunde-Cimerman N."/>
            <person name="Dugan L."/>
            <person name="Daly M.J."/>
        </authorList>
    </citation>
    <scope>NUCLEOTIDE SEQUENCE [LARGE SCALE GENOMIC DNA]</scope>
    <source>
        <strain evidence="7 8">MD1149</strain>
    </source>
</reference>
<evidence type="ECO:0000256" key="3">
    <source>
        <dbReference type="ARBA" id="ARBA00023027"/>
    </source>
</evidence>
<gene>
    <name evidence="7" type="ORF">BMF94_6677</name>
</gene>
<dbReference type="Proteomes" id="UP000237144">
    <property type="component" value="Unassembled WGS sequence"/>
</dbReference>
<dbReference type="InterPro" id="IPR029753">
    <property type="entry name" value="D-isomer_DH_CS"/>
</dbReference>
<dbReference type="InterPro" id="IPR006139">
    <property type="entry name" value="D-isomer_2_OHA_DH_cat_dom"/>
</dbReference>
<dbReference type="Pfam" id="PF00389">
    <property type="entry name" value="2-Hacid_dh"/>
    <property type="match status" value="1"/>
</dbReference>
<dbReference type="PANTHER" id="PTHR10996:SF264">
    <property type="entry name" value="HYPOTHETICAL D-ISOMER SPECIFIC 2-HYDROXYACID DEHYDROGENASE (EUROFUNG)"/>
    <property type="match status" value="1"/>
</dbReference>
<dbReference type="InterPro" id="IPR006140">
    <property type="entry name" value="D-isomer_DH_NAD-bd"/>
</dbReference>